<evidence type="ECO:0000256" key="1">
    <source>
        <dbReference type="ARBA" id="ARBA00009156"/>
    </source>
</evidence>
<feature type="domain" description="Carbohydrate kinase FGGY C-terminal" evidence="8">
    <location>
        <begin position="265"/>
        <end position="456"/>
    </location>
</feature>
<dbReference type="InterPro" id="IPR043129">
    <property type="entry name" value="ATPase_NBD"/>
</dbReference>
<evidence type="ECO:0000256" key="2">
    <source>
        <dbReference type="ARBA" id="ARBA00022679"/>
    </source>
</evidence>
<dbReference type="OrthoDB" id="9761504at2"/>
<dbReference type="InterPro" id="IPR013449">
    <property type="entry name" value="Rhamnulokinase"/>
</dbReference>
<evidence type="ECO:0000313" key="9">
    <source>
        <dbReference type="EMBL" id="TWT33511.1"/>
    </source>
</evidence>
<dbReference type="Pfam" id="PF02782">
    <property type="entry name" value="FGGY_C"/>
    <property type="match status" value="1"/>
</dbReference>
<dbReference type="Gene3D" id="3.30.420.40">
    <property type="match status" value="2"/>
</dbReference>
<comment type="caution">
    <text evidence="9">The sequence shown here is derived from an EMBL/GenBank/DDBJ whole genome shotgun (WGS) entry which is preliminary data.</text>
</comment>
<dbReference type="GO" id="GO:0019301">
    <property type="term" value="P:rhamnose catabolic process"/>
    <property type="evidence" value="ECO:0007669"/>
    <property type="project" value="InterPro"/>
</dbReference>
<evidence type="ECO:0000256" key="3">
    <source>
        <dbReference type="ARBA" id="ARBA00022741"/>
    </source>
</evidence>
<dbReference type="Pfam" id="PF00370">
    <property type="entry name" value="FGGY_N"/>
    <property type="match status" value="1"/>
</dbReference>
<dbReference type="InterPro" id="IPR018484">
    <property type="entry name" value="FGGY_N"/>
</dbReference>
<dbReference type="InterPro" id="IPR050406">
    <property type="entry name" value="FGGY_Carb_Kinase"/>
</dbReference>
<dbReference type="PANTHER" id="PTHR43095">
    <property type="entry name" value="SUGAR KINASE"/>
    <property type="match status" value="1"/>
</dbReference>
<keyword evidence="5" id="KW-0067">ATP-binding</keyword>
<accession>A0A5C5V5C3</accession>
<keyword evidence="6" id="KW-0684">Rhamnose metabolism</keyword>
<dbReference type="RefSeq" id="WP_146566205.1">
    <property type="nucleotide sequence ID" value="NZ_SIHJ01000002.1"/>
</dbReference>
<sequence>MQSAHLAIDLGASSGRAMLGLLDGEPLQLKLEEVHRFEHHACTVPTGIVWNLTGIWRQILHGLAAGAARCKELGVELTSIGVDCWGVDFVLVGAGGEVLGLPHCYRDARNEPASDRVVERVGGEEALYARTGIQRMPFNTVFQLEALRAAEPAQLDAASRLLFLPDLFHYWLSGEQATERTIASTGALLDVQSGEWDLGLMGLLDLPSGILGPIIDPGTQVGSLRDALADETGAPRGLKVIAPASHDTASAIAAAPVTDAGAPWAYLSSGTWSLLGAELSQPCSTEAACRAPFTNERGVDGTIRFLKNIAGLWLVQELRREYTDAGQDYSFAKLVELAEAAEPFRTLINPNDARLAAPGAMTPRVAELAAAAGQPAPETPGQFVRCCLESLALCYAQTADRLAGFTGSPIERLHVVGGGTQNKLLNAMTAGALNCQVLTGPTEATAIGNALVQAMGCGAIADLAELRQVVARSEPVEAATPIGAKDDWRQARERFETLSS</sequence>
<dbReference type="InterPro" id="IPR018485">
    <property type="entry name" value="FGGY_C"/>
</dbReference>
<dbReference type="EMBL" id="SIHJ01000002">
    <property type="protein sequence ID" value="TWT33511.1"/>
    <property type="molecule type" value="Genomic_DNA"/>
</dbReference>
<comment type="similarity">
    <text evidence="1">Belongs to the FGGY kinase family.</text>
</comment>
<dbReference type="Proteomes" id="UP000316714">
    <property type="component" value="Unassembled WGS sequence"/>
</dbReference>
<proteinExistence type="inferred from homology"/>
<dbReference type="GO" id="GO:0005524">
    <property type="term" value="F:ATP binding"/>
    <property type="evidence" value="ECO:0007669"/>
    <property type="project" value="UniProtKB-KW"/>
</dbReference>
<keyword evidence="10" id="KW-1185">Reference proteome</keyword>
<evidence type="ECO:0000259" key="7">
    <source>
        <dbReference type="Pfam" id="PF00370"/>
    </source>
</evidence>
<protein>
    <submittedName>
        <fullName evidence="9">Rhamnulokinase</fullName>
        <ecNumber evidence="9">2.7.1.5</ecNumber>
    </submittedName>
</protein>
<reference evidence="9 10" key="1">
    <citation type="submission" date="2019-02" db="EMBL/GenBank/DDBJ databases">
        <title>Deep-cultivation of Planctomycetes and their phenomic and genomic characterization uncovers novel biology.</title>
        <authorList>
            <person name="Wiegand S."/>
            <person name="Jogler M."/>
            <person name="Boedeker C."/>
            <person name="Pinto D."/>
            <person name="Vollmers J."/>
            <person name="Rivas-Marin E."/>
            <person name="Kohn T."/>
            <person name="Peeters S.H."/>
            <person name="Heuer A."/>
            <person name="Rast P."/>
            <person name="Oberbeckmann S."/>
            <person name="Bunk B."/>
            <person name="Jeske O."/>
            <person name="Meyerdierks A."/>
            <person name="Storesund J.E."/>
            <person name="Kallscheuer N."/>
            <person name="Luecker S."/>
            <person name="Lage O.M."/>
            <person name="Pohl T."/>
            <person name="Merkel B.J."/>
            <person name="Hornburger P."/>
            <person name="Mueller R.-W."/>
            <person name="Bruemmer F."/>
            <person name="Labrenz M."/>
            <person name="Spormann A.M."/>
            <person name="Op Den Camp H."/>
            <person name="Overmann J."/>
            <person name="Amann R."/>
            <person name="Jetten M.S.M."/>
            <person name="Mascher T."/>
            <person name="Medema M.H."/>
            <person name="Devos D.P."/>
            <person name="Kaster A.-K."/>
            <person name="Ovreas L."/>
            <person name="Rohde M."/>
            <person name="Galperin M.Y."/>
            <person name="Jogler C."/>
        </authorList>
    </citation>
    <scope>NUCLEOTIDE SEQUENCE [LARGE SCALE GENOMIC DNA]</scope>
    <source>
        <strain evidence="9 10">KOR34</strain>
    </source>
</reference>
<feature type="domain" description="Carbohydrate kinase FGGY N-terminal" evidence="7">
    <location>
        <begin position="6"/>
        <end position="251"/>
    </location>
</feature>
<organism evidence="9 10">
    <name type="scientific">Posidoniimonas corsicana</name>
    <dbReference type="NCBI Taxonomy" id="1938618"/>
    <lineage>
        <taxon>Bacteria</taxon>
        <taxon>Pseudomonadati</taxon>
        <taxon>Planctomycetota</taxon>
        <taxon>Planctomycetia</taxon>
        <taxon>Pirellulales</taxon>
        <taxon>Lacipirellulaceae</taxon>
        <taxon>Posidoniimonas</taxon>
    </lineage>
</organism>
<evidence type="ECO:0000256" key="5">
    <source>
        <dbReference type="ARBA" id="ARBA00022840"/>
    </source>
</evidence>
<dbReference type="EC" id="2.7.1.5" evidence="9"/>
<evidence type="ECO:0000256" key="6">
    <source>
        <dbReference type="ARBA" id="ARBA00023308"/>
    </source>
</evidence>
<gene>
    <name evidence="9" type="primary">rhaB</name>
    <name evidence="9" type="ORF">KOR34_33430</name>
</gene>
<keyword evidence="2 9" id="KW-0808">Transferase</keyword>
<evidence type="ECO:0000313" key="10">
    <source>
        <dbReference type="Proteomes" id="UP000316714"/>
    </source>
</evidence>
<dbReference type="SUPFAM" id="SSF53067">
    <property type="entry name" value="Actin-like ATPase domain"/>
    <property type="match status" value="2"/>
</dbReference>
<name>A0A5C5V5C3_9BACT</name>
<dbReference type="AlphaFoldDB" id="A0A5C5V5C3"/>
<evidence type="ECO:0000256" key="4">
    <source>
        <dbReference type="ARBA" id="ARBA00022777"/>
    </source>
</evidence>
<keyword evidence="3" id="KW-0547">Nucleotide-binding</keyword>
<dbReference type="CDD" id="cd07771">
    <property type="entry name" value="ASKHA_NBD_FGGY_RhaB-like"/>
    <property type="match status" value="1"/>
</dbReference>
<dbReference type="GO" id="GO:0008993">
    <property type="term" value="F:rhamnulokinase activity"/>
    <property type="evidence" value="ECO:0007669"/>
    <property type="project" value="UniProtKB-EC"/>
</dbReference>
<keyword evidence="4 9" id="KW-0418">Kinase</keyword>
<evidence type="ECO:0000259" key="8">
    <source>
        <dbReference type="Pfam" id="PF02782"/>
    </source>
</evidence>